<dbReference type="Gene3D" id="3.40.50.300">
    <property type="entry name" value="P-loop containing nucleotide triphosphate hydrolases"/>
    <property type="match status" value="1"/>
</dbReference>
<dbReference type="EMBL" id="AMCI01001025">
    <property type="protein sequence ID" value="EJX06902.1"/>
    <property type="molecule type" value="Genomic_DNA"/>
</dbReference>
<keyword evidence="1" id="KW-0175">Coiled coil</keyword>
<accession>J9GHE8</accession>
<dbReference type="InterPro" id="IPR027417">
    <property type="entry name" value="P-loop_NTPase"/>
</dbReference>
<organism evidence="2">
    <name type="scientific">gut metagenome</name>
    <dbReference type="NCBI Taxonomy" id="749906"/>
    <lineage>
        <taxon>unclassified sequences</taxon>
        <taxon>metagenomes</taxon>
        <taxon>organismal metagenomes</taxon>
    </lineage>
</organism>
<dbReference type="SUPFAM" id="SSF52540">
    <property type="entry name" value="P-loop containing nucleoside triphosphate hydrolases"/>
    <property type="match status" value="1"/>
</dbReference>
<proteinExistence type="predicted"/>
<evidence type="ECO:0000256" key="1">
    <source>
        <dbReference type="SAM" id="Coils"/>
    </source>
</evidence>
<reference evidence="2" key="1">
    <citation type="journal article" date="2012" name="PLoS ONE">
        <title>Gene sets for utilization of primary and secondary nutrition supplies in the distal gut of endangered iberian lynx.</title>
        <authorList>
            <person name="Alcaide M."/>
            <person name="Messina E."/>
            <person name="Richter M."/>
            <person name="Bargiela R."/>
            <person name="Peplies J."/>
            <person name="Huws S.A."/>
            <person name="Newbold C.J."/>
            <person name="Golyshin P.N."/>
            <person name="Simon M.A."/>
            <person name="Lopez G."/>
            <person name="Yakimov M.M."/>
            <person name="Ferrer M."/>
        </authorList>
    </citation>
    <scope>NUCLEOTIDE SEQUENCE</scope>
</reference>
<comment type="caution">
    <text evidence="2">The sequence shown here is derived from an EMBL/GenBank/DDBJ whole genome shotgun (WGS) entry which is preliminary data.</text>
</comment>
<gene>
    <name evidence="2" type="ORF">EVA_04986</name>
</gene>
<feature type="coiled-coil region" evidence="1">
    <location>
        <begin position="5"/>
        <end position="32"/>
    </location>
</feature>
<evidence type="ECO:0000313" key="2">
    <source>
        <dbReference type="EMBL" id="EJX06902.1"/>
    </source>
</evidence>
<sequence>MGFDLRSLEKEMQEVQSEVRAAESAYKKYILDLSLPINEAKFLFSIGGVSTIPAGELIGLKGRAKQGKSQFEYVLIAVMLSGVCKGNIKPLQEQYKVLLFDTEQSQASLKKCCQRALKYAGLPTDKNDDRFIPFFLRPVSIKERRTTIEDAIREEKPDIVFIDGVRDLLQDFNNLEQSNELIQWLLSLTSEYACTIVSVLHQNNQRRWKHERTFRYRTT</sequence>
<dbReference type="AlphaFoldDB" id="J9GHE8"/>
<dbReference type="Pfam" id="PF13481">
    <property type="entry name" value="AAA_25"/>
    <property type="match status" value="1"/>
</dbReference>
<protein>
    <submittedName>
        <fullName evidence="2">Uncharacterized protein</fullName>
    </submittedName>
</protein>
<name>J9GHE8_9ZZZZ</name>